<reference evidence="1 2" key="1">
    <citation type="submission" date="2014-07" db="EMBL/GenBank/DDBJ databases">
        <title>Complete Genome Sequence of Dyella japonica Strain A8 Isolated from Malaysian Tropical Soil.</title>
        <authorList>
            <person name="Hui R.K.H."/>
            <person name="Chen J.-W."/>
            <person name="Chan K.-G."/>
            <person name="Leung F.C.C."/>
        </authorList>
    </citation>
    <scope>NUCLEOTIDE SEQUENCE [LARGE SCALE GENOMIC DNA]</scope>
    <source>
        <strain evidence="1 2">A8</strain>
    </source>
</reference>
<dbReference type="AlphaFoldDB" id="A0A075JWY2"/>
<dbReference type="KEGG" id="dja:HY57_01280"/>
<evidence type="ECO:0000313" key="1">
    <source>
        <dbReference type="EMBL" id="AIF45992.1"/>
    </source>
</evidence>
<accession>A0A075JWY2</accession>
<gene>
    <name evidence="1" type="ORF">HY57_01280</name>
</gene>
<evidence type="ECO:0000313" key="2">
    <source>
        <dbReference type="Proteomes" id="UP000027987"/>
    </source>
</evidence>
<organism evidence="1 2">
    <name type="scientific">Dyella japonica A8</name>
    <dbReference type="NCBI Taxonomy" id="1217721"/>
    <lineage>
        <taxon>Bacteria</taxon>
        <taxon>Pseudomonadati</taxon>
        <taxon>Pseudomonadota</taxon>
        <taxon>Gammaproteobacteria</taxon>
        <taxon>Lysobacterales</taxon>
        <taxon>Rhodanobacteraceae</taxon>
        <taxon>Dyella</taxon>
    </lineage>
</organism>
<dbReference type="HOGENOM" id="CLU_942443_0_0_6"/>
<dbReference type="PATRIC" id="fig|1217721.7.peg.268"/>
<sequence length="295" mass="32182">MRRYLLVVAGASLVAALAAYGFMVRPVPKNAMYEIPGMGVKLALPKGVSPPPFGAMFRSSDRTITITVSVSSTDLPRESEEALEQTYPEPVTTFHGDTLDGILHRRTRGDGRTWDGWWLNVEKGKQHLDVMVSYQGNDPKKFEELKSVLSTIVWDGRTPDPETVFGMKVDAPGLQLVRENSGALMYSANGGPDWHQPFILLMALPNKLEEDKLGNGEICGLAATKFFEGRSASEPRYSQTGGVRMCDVHGETSDTGVNYYAAMAFPDGAAIQVVAEGEPDAIRAAIQSAKRDSRL</sequence>
<name>A0A075JWY2_9GAMM</name>
<protein>
    <submittedName>
        <fullName evidence="1">Uncharacterized protein</fullName>
    </submittedName>
</protein>
<dbReference type="Proteomes" id="UP000027987">
    <property type="component" value="Chromosome"/>
</dbReference>
<dbReference type="EMBL" id="CP008884">
    <property type="protein sequence ID" value="AIF45992.1"/>
    <property type="molecule type" value="Genomic_DNA"/>
</dbReference>
<proteinExistence type="predicted"/>
<keyword evidence="2" id="KW-1185">Reference proteome</keyword>
<dbReference type="RefSeq" id="WP_019464568.1">
    <property type="nucleotide sequence ID" value="NZ_ALOY01000130.1"/>
</dbReference>